<comment type="caution">
    <text evidence="2">The sequence shown here is derived from an EMBL/GenBank/DDBJ whole genome shotgun (WGS) entry which is preliminary data.</text>
</comment>
<feature type="region of interest" description="Disordered" evidence="1">
    <location>
        <begin position="1"/>
        <end position="32"/>
    </location>
</feature>
<evidence type="ECO:0000313" key="2">
    <source>
        <dbReference type="EMBL" id="MRW83035.1"/>
    </source>
</evidence>
<proteinExistence type="predicted"/>
<accession>A0A844CZT7</accession>
<evidence type="ECO:0000313" key="3">
    <source>
        <dbReference type="Proteomes" id="UP000439986"/>
    </source>
</evidence>
<name>A0A844CZT7_9BURK</name>
<dbReference type="AlphaFoldDB" id="A0A844CZT7"/>
<reference evidence="2 3" key="1">
    <citation type="submission" date="2019-11" db="EMBL/GenBank/DDBJ databases">
        <title>Novel species isolated from a subtropical stream in China.</title>
        <authorList>
            <person name="Lu H."/>
        </authorList>
    </citation>
    <scope>NUCLEOTIDE SEQUENCE [LARGE SCALE GENOMIC DNA]</scope>
    <source>
        <strain evidence="2 3">FT26W</strain>
    </source>
</reference>
<dbReference type="EMBL" id="WKJL01000001">
    <property type="protein sequence ID" value="MRW83035.1"/>
    <property type="molecule type" value="Genomic_DNA"/>
</dbReference>
<dbReference type="RefSeq" id="WP_154356058.1">
    <property type="nucleotide sequence ID" value="NZ_WKJL01000001.1"/>
</dbReference>
<sequence length="125" mass="13902">MNARTQPGDLAPPAAQDWPALEGTHRPFSNLGGELHGNEDAAFLDLVIDIGHGIETCLELVHSSDAERAYNMQADADPEMKVMPMLGWDDTERLLRLAVVSARTLAREAERRRDRMSRRVLALPD</sequence>
<gene>
    <name evidence="2" type="ORF">GJ698_02885</name>
</gene>
<organism evidence="2 3">
    <name type="scientific">Duganella aquatilis</name>
    <dbReference type="NCBI Taxonomy" id="2666082"/>
    <lineage>
        <taxon>Bacteria</taxon>
        <taxon>Pseudomonadati</taxon>
        <taxon>Pseudomonadota</taxon>
        <taxon>Betaproteobacteria</taxon>
        <taxon>Burkholderiales</taxon>
        <taxon>Oxalobacteraceae</taxon>
        <taxon>Telluria group</taxon>
        <taxon>Duganella</taxon>
    </lineage>
</organism>
<keyword evidence="3" id="KW-1185">Reference proteome</keyword>
<dbReference type="Proteomes" id="UP000439986">
    <property type="component" value="Unassembled WGS sequence"/>
</dbReference>
<evidence type="ECO:0000256" key="1">
    <source>
        <dbReference type="SAM" id="MobiDB-lite"/>
    </source>
</evidence>
<protein>
    <submittedName>
        <fullName evidence="2">Uncharacterized protein</fullName>
    </submittedName>
</protein>